<keyword evidence="3" id="KW-1185">Reference proteome</keyword>
<feature type="domain" description="DUF397" evidence="1">
    <location>
        <begin position="9"/>
        <end position="27"/>
    </location>
</feature>
<accession>A0A646KGH6</accession>
<feature type="domain" description="DUF397" evidence="1">
    <location>
        <begin position="35"/>
        <end position="89"/>
    </location>
</feature>
<dbReference type="RefSeq" id="WP_153522962.1">
    <property type="nucleotide sequence ID" value="NZ_JBEPDZ010000021.1"/>
</dbReference>
<sequence>MREYDLSTAQWRKSSYSDGNGGQCVEIGHAFPGAADWRKSSYSDGNGGSCVEVLDDIPGVVPVRDSKTPSGPVLVIAAPAWQTFVDDLRG</sequence>
<dbReference type="AlphaFoldDB" id="A0A646KGH6"/>
<evidence type="ECO:0000313" key="2">
    <source>
        <dbReference type="EMBL" id="MQT01107.1"/>
    </source>
</evidence>
<evidence type="ECO:0000259" key="1">
    <source>
        <dbReference type="Pfam" id="PF04149"/>
    </source>
</evidence>
<name>A0A646KGH6_STRJU</name>
<dbReference type="Pfam" id="PF04149">
    <property type="entry name" value="DUF397"/>
    <property type="match status" value="2"/>
</dbReference>
<gene>
    <name evidence="2" type="ORF">FF041_12990</name>
</gene>
<dbReference type="EMBL" id="VCLA01000111">
    <property type="protein sequence ID" value="MQT01107.1"/>
    <property type="molecule type" value="Genomic_DNA"/>
</dbReference>
<protein>
    <submittedName>
        <fullName evidence="2">DUF397 domain-containing protein</fullName>
    </submittedName>
</protein>
<dbReference type="Proteomes" id="UP000419138">
    <property type="component" value="Unassembled WGS sequence"/>
</dbReference>
<reference evidence="2 3" key="1">
    <citation type="submission" date="2019-05" db="EMBL/GenBank/DDBJ databases">
        <title>Comparative genomics and metabolomics analyses of clavulanic acid producing Streptomyces species provides insight into specialized metabolism and evolution of beta-lactam biosynthetic gene clusters.</title>
        <authorList>
            <person name="Moore M.A."/>
            <person name="Cruz-Morales P."/>
            <person name="Barona Gomez F."/>
            <person name="Kapil T."/>
        </authorList>
    </citation>
    <scope>NUCLEOTIDE SEQUENCE [LARGE SCALE GENOMIC DNA]</scope>
    <source>
        <strain evidence="2 3">NRRL 5741</strain>
    </source>
</reference>
<dbReference type="OrthoDB" id="4570646at2"/>
<proteinExistence type="predicted"/>
<comment type="caution">
    <text evidence="2">The sequence shown here is derived from an EMBL/GenBank/DDBJ whole genome shotgun (WGS) entry which is preliminary data.</text>
</comment>
<evidence type="ECO:0000313" key="3">
    <source>
        <dbReference type="Proteomes" id="UP000419138"/>
    </source>
</evidence>
<organism evidence="2 3">
    <name type="scientific">Streptomyces jumonjinensis</name>
    <dbReference type="NCBI Taxonomy" id="1945"/>
    <lineage>
        <taxon>Bacteria</taxon>
        <taxon>Bacillati</taxon>
        <taxon>Actinomycetota</taxon>
        <taxon>Actinomycetes</taxon>
        <taxon>Kitasatosporales</taxon>
        <taxon>Streptomycetaceae</taxon>
        <taxon>Streptomyces</taxon>
    </lineage>
</organism>
<dbReference type="InterPro" id="IPR007278">
    <property type="entry name" value="DUF397"/>
</dbReference>